<feature type="region of interest" description="Disordered" evidence="1">
    <location>
        <begin position="1"/>
        <end position="29"/>
    </location>
</feature>
<dbReference type="EMBL" id="JARJCM010000069">
    <property type="protein sequence ID" value="KAJ7032874.1"/>
    <property type="molecule type" value="Genomic_DNA"/>
</dbReference>
<organism evidence="3 4">
    <name type="scientific">Mycena alexandri</name>
    <dbReference type="NCBI Taxonomy" id="1745969"/>
    <lineage>
        <taxon>Eukaryota</taxon>
        <taxon>Fungi</taxon>
        <taxon>Dikarya</taxon>
        <taxon>Basidiomycota</taxon>
        <taxon>Agaricomycotina</taxon>
        <taxon>Agaricomycetes</taxon>
        <taxon>Agaricomycetidae</taxon>
        <taxon>Agaricales</taxon>
        <taxon>Marasmiineae</taxon>
        <taxon>Mycenaceae</taxon>
        <taxon>Mycena</taxon>
    </lineage>
</organism>
<feature type="compositionally biased region" description="Basic residues" evidence="1">
    <location>
        <begin position="1"/>
        <end position="24"/>
    </location>
</feature>
<evidence type="ECO:0000256" key="2">
    <source>
        <dbReference type="SAM" id="Phobius"/>
    </source>
</evidence>
<dbReference type="Proteomes" id="UP001218188">
    <property type="component" value="Unassembled WGS sequence"/>
</dbReference>
<name>A0AAD6X5I2_9AGAR</name>
<keyword evidence="4" id="KW-1185">Reference proteome</keyword>
<keyword evidence="2" id="KW-0812">Transmembrane</keyword>
<accession>A0AAD6X5I2</accession>
<keyword evidence="2" id="KW-1133">Transmembrane helix</keyword>
<gene>
    <name evidence="3" type="ORF">C8F04DRAFT_1356116</name>
</gene>
<reference evidence="3" key="1">
    <citation type="submission" date="2023-03" db="EMBL/GenBank/DDBJ databases">
        <title>Massive genome expansion in bonnet fungi (Mycena s.s.) driven by repeated elements and novel gene families across ecological guilds.</title>
        <authorList>
            <consortium name="Lawrence Berkeley National Laboratory"/>
            <person name="Harder C.B."/>
            <person name="Miyauchi S."/>
            <person name="Viragh M."/>
            <person name="Kuo A."/>
            <person name="Thoen E."/>
            <person name="Andreopoulos B."/>
            <person name="Lu D."/>
            <person name="Skrede I."/>
            <person name="Drula E."/>
            <person name="Henrissat B."/>
            <person name="Morin E."/>
            <person name="Kohler A."/>
            <person name="Barry K."/>
            <person name="LaButti K."/>
            <person name="Morin E."/>
            <person name="Salamov A."/>
            <person name="Lipzen A."/>
            <person name="Mereny Z."/>
            <person name="Hegedus B."/>
            <person name="Baldrian P."/>
            <person name="Stursova M."/>
            <person name="Weitz H."/>
            <person name="Taylor A."/>
            <person name="Grigoriev I.V."/>
            <person name="Nagy L.G."/>
            <person name="Martin F."/>
            <person name="Kauserud H."/>
        </authorList>
    </citation>
    <scope>NUCLEOTIDE SEQUENCE</scope>
    <source>
        <strain evidence="3">CBHHK200</strain>
    </source>
</reference>
<keyword evidence="2" id="KW-0472">Membrane</keyword>
<evidence type="ECO:0000313" key="4">
    <source>
        <dbReference type="Proteomes" id="UP001218188"/>
    </source>
</evidence>
<evidence type="ECO:0000313" key="3">
    <source>
        <dbReference type="EMBL" id="KAJ7032874.1"/>
    </source>
</evidence>
<protein>
    <submittedName>
        <fullName evidence="3">Uncharacterized protein</fullName>
    </submittedName>
</protein>
<dbReference type="AlphaFoldDB" id="A0AAD6X5I2"/>
<proteinExistence type="predicted"/>
<comment type="caution">
    <text evidence="3">The sequence shown here is derived from an EMBL/GenBank/DDBJ whole genome shotgun (WGS) entry which is preliminary data.</text>
</comment>
<sequence length="194" mass="22253">MQKLRRTWKKLRKSTSKDRGRRHCTNPSTLNPRLVPIERDLVSFAGAYRPADVFNAKQDMLRRTVRAQRGPVARQLDGGCRWKIVRKIRGSYRDLKERRGASPKALWRGEGRGQGTVPSTGAELLPCDVNDTTSAKTPPSTPEAKLNAMRVIWNTPVPKRTNPHTFRKLSRSSSRTLTYMIRLLTIFLLVYLWI</sequence>
<feature type="transmembrane region" description="Helical" evidence="2">
    <location>
        <begin position="176"/>
        <end position="193"/>
    </location>
</feature>
<evidence type="ECO:0000256" key="1">
    <source>
        <dbReference type="SAM" id="MobiDB-lite"/>
    </source>
</evidence>
<feature type="region of interest" description="Disordered" evidence="1">
    <location>
        <begin position="103"/>
        <end position="124"/>
    </location>
</feature>